<sequence length="175" mass="19963">MVANLQYLQNLSSYLKVKIEKPRYNEDSLCTCIVNGKIISGLSNIIAALLTESKSNLSGITSLENAEIQQWVEYGIVYVTHIYNNSQNLSLILKELNGILSRKTYLVSHKLTIADVLLYYILLNAMVSLPILEKEKYINVSRWFDNLQQENSLRQSKSFINFSTNYLISVAPARH</sequence>
<evidence type="ECO:0000313" key="3">
    <source>
        <dbReference type="Proteomes" id="UP001162164"/>
    </source>
</evidence>
<reference evidence="2" key="1">
    <citation type="journal article" date="2023" name="Insect Mol. Biol.">
        <title>Genome sequencing provides insights into the evolution of gene families encoding plant cell wall-degrading enzymes in longhorned beetles.</title>
        <authorList>
            <person name="Shin N.R."/>
            <person name="Okamura Y."/>
            <person name="Kirsch R."/>
            <person name="Pauchet Y."/>
        </authorList>
    </citation>
    <scope>NUCLEOTIDE SEQUENCE</scope>
    <source>
        <strain evidence="2">MMC_N1</strain>
    </source>
</reference>
<dbReference type="PANTHER" id="PTHR44490:SF1">
    <property type="entry name" value="EUKARYOTIC TRANSLATION ELONGATION FACTOR 1 EPSILON-1"/>
    <property type="match status" value="1"/>
</dbReference>
<accession>A0ABQ9K0I7</accession>
<organism evidence="2 3">
    <name type="scientific">Molorchus minor</name>
    <dbReference type="NCBI Taxonomy" id="1323400"/>
    <lineage>
        <taxon>Eukaryota</taxon>
        <taxon>Metazoa</taxon>
        <taxon>Ecdysozoa</taxon>
        <taxon>Arthropoda</taxon>
        <taxon>Hexapoda</taxon>
        <taxon>Insecta</taxon>
        <taxon>Pterygota</taxon>
        <taxon>Neoptera</taxon>
        <taxon>Endopterygota</taxon>
        <taxon>Coleoptera</taxon>
        <taxon>Polyphaga</taxon>
        <taxon>Cucujiformia</taxon>
        <taxon>Chrysomeloidea</taxon>
        <taxon>Cerambycidae</taxon>
        <taxon>Lamiinae</taxon>
        <taxon>Monochamini</taxon>
        <taxon>Molorchus</taxon>
    </lineage>
</organism>
<dbReference type="Gene3D" id="1.20.1050.10">
    <property type="match status" value="1"/>
</dbReference>
<dbReference type="PANTHER" id="PTHR44490">
    <property type="entry name" value="EUKARYOTIC TRANSLATION ELONGATION FACTOR 1 EPSILON-1"/>
    <property type="match status" value="1"/>
</dbReference>
<protein>
    <recommendedName>
        <fullName evidence="1">Nuclear-export cofactor Arc1-like N-terminal domain-containing protein</fullName>
    </recommendedName>
</protein>
<keyword evidence="3" id="KW-1185">Reference proteome</keyword>
<dbReference type="EMBL" id="JAPWTJ010000094">
    <property type="protein sequence ID" value="KAJ8983108.1"/>
    <property type="molecule type" value="Genomic_DNA"/>
</dbReference>
<gene>
    <name evidence="2" type="ORF">NQ317_001851</name>
</gene>
<dbReference type="InterPro" id="IPR053837">
    <property type="entry name" value="AIMP3/p18_C"/>
</dbReference>
<dbReference type="InterPro" id="IPR053836">
    <property type="entry name" value="Arc1-like_N"/>
</dbReference>
<proteinExistence type="predicted"/>
<dbReference type="SUPFAM" id="SSF47616">
    <property type="entry name" value="GST C-terminal domain-like"/>
    <property type="match status" value="1"/>
</dbReference>
<dbReference type="InterPro" id="IPR036282">
    <property type="entry name" value="Glutathione-S-Trfase_C_sf"/>
</dbReference>
<name>A0ABQ9K0I7_9CUCU</name>
<dbReference type="Proteomes" id="UP001162164">
    <property type="component" value="Unassembled WGS sequence"/>
</dbReference>
<evidence type="ECO:0000259" key="1">
    <source>
        <dbReference type="Pfam" id="PF21972"/>
    </source>
</evidence>
<dbReference type="InterPro" id="IPR042450">
    <property type="entry name" value="EEF1E1"/>
</dbReference>
<dbReference type="CDD" id="cd10305">
    <property type="entry name" value="GST_C_AIMP3"/>
    <property type="match status" value="1"/>
</dbReference>
<evidence type="ECO:0000313" key="2">
    <source>
        <dbReference type="EMBL" id="KAJ8983108.1"/>
    </source>
</evidence>
<dbReference type="Pfam" id="PF21972">
    <property type="entry name" value="Arc1p_N_like"/>
    <property type="match status" value="1"/>
</dbReference>
<comment type="caution">
    <text evidence="2">The sequence shown here is derived from an EMBL/GenBank/DDBJ whole genome shotgun (WGS) entry which is preliminary data.</text>
</comment>
<feature type="domain" description="Nuclear-export cofactor Arc1-like N-terminal" evidence="1">
    <location>
        <begin position="65"/>
        <end position="150"/>
    </location>
</feature>